<keyword evidence="3" id="KW-0349">Heme</keyword>
<dbReference type="InterPro" id="IPR036396">
    <property type="entry name" value="Cyt_P450_sf"/>
</dbReference>
<reference evidence="7 8" key="1">
    <citation type="submission" date="2016-10" db="EMBL/GenBank/DDBJ databases">
        <title>The genome sequence of Colletotrichum fioriniae PJ7.</title>
        <authorList>
            <person name="Baroncelli R."/>
        </authorList>
    </citation>
    <scope>NUCLEOTIDE SEQUENCE [LARGE SCALE GENOMIC DNA]</scope>
    <source>
        <strain evidence="7 8">IMI 309622</strain>
    </source>
</reference>
<feature type="signal peptide" evidence="6">
    <location>
        <begin position="1"/>
        <end position="18"/>
    </location>
</feature>
<feature type="chain" id="PRO_5042589110" evidence="6">
    <location>
        <begin position="19"/>
        <end position="432"/>
    </location>
</feature>
<keyword evidence="8" id="KW-1185">Reference proteome</keyword>
<evidence type="ECO:0000256" key="4">
    <source>
        <dbReference type="ARBA" id="ARBA00022723"/>
    </source>
</evidence>
<keyword evidence="6" id="KW-0732">Signal</keyword>
<dbReference type="PANTHER" id="PTHR24305:SF232">
    <property type="entry name" value="P450, PUTATIVE (EUROFUNG)-RELATED"/>
    <property type="match status" value="1"/>
</dbReference>
<dbReference type="GO" id="GO:0020037">
    <property type="term" value="F:heme binding"/>
    <property type="evidence" value="ECO:0007669"/>
    <property type="project" value="InterPro"/>
</dbReference>
<dbReference type="RefSeq" id="XP_060314274.1">
    <property type="nucleotide sequence ID" value="XM_060454574.1"/>
</dbReference>
<evidence type="ECO:0000256" key="6">
    <source>
        <dbReference type="SAM" id="SignalP"/>
    </source>
</evidence>
<protein>
    <submittedName>
        <fullName evidence="7">Uncharacterized protein</fullName>
    </submittedName>
</protein>
<dbReference type="Pfam" id="PF00067">
    <property type="entry name" value="p450"/>
    <property type="match status" value="1"/>
</dbReference>
<dbReference type="EMBL" id="MOOE01000006">
    <property type="protein sequence ID" value="KAK1528571.1"/>
    <property type="molecule type" value="Genomic_DNA"/>
</dbReference>
<gene>
    <name evidence="7" type="ORF">CCOS01_06405</name>
</gene>
<comment type="cofactor">
    <cofactor evidence="1">
        <name>heme</name>
        <dbReference type="ChEBI" id="CHEBI:30413"/>
    </cofactor>
</comment>
<dbReference type="GO" id="GO:0005506">
    <property type="term" value="F:iron ion binding"/>
    <property type="evidence" value="ECO:0007669"/>
    <property type="project" value="InterPro"/>
</dbReference>
<sequence length="432" mass="46724">MKLTATVLALHLPSLGLASVYNDWAFSEAPSAGLSDITFPMSMEGAPRKSGFYFAQQFGFHGVNDIGYTGLQPRPDNQRRQVVHAVFSSFQKGTTTKHKNCSPGADGGAGVSCALDIFGDYSHVYNLTVWNTGGTTWRGTLLDTVTGKSHVIGEWTLPSSAGKILNGESGFFEYYNWNDGKPSHVCSKLPFSQVFFGNPTSKTQGASGGNITRVYEEGECVGKLNLKATQTGRGYRIQAGFKYSVGGSHGALRIPSDRRYYVVGPTLQSAENIGSVAMTGFPKLAWSVIGLRPSSAGFVVARHDTTNTTLCWGIKFIADDQAVQQRLSESIRSFHTAASSEGGLPTHSEICEANIPYLDAVIEEMLRLAHTATSQDRECKEDTVILGHVIPKGTTVIVPNRGPSFTEPGYEIEERLRSPSSRKAATDFSSRV</sequence>
<evidence type="ECO:0000256" key="2">
    <source>
        <dbReference type="ARBA" id="ARBA00010617"/>
    </source>
</evidence>
<dbReference type="Proteomes" id="UP001240678">
    <property type="component" value="Unassembled WGS sequence"/>
</dbReference>
<evidence type="ECO:0000313" key="8">
    <source>
        <dbReference type="Proteomes" id="UP001240678"/>
    </source>
</evidence>
<comment type="similarity">
    <text evidence="2">Belongs to the cytochrome P450 family.</text>
</comment>
<dbReference type="InterPro" id="IPR001128">
    <property type="entry name" value="Cyt_P450"/>
</dbReference>
<accession>A0AAI9YYF5</accession>
<organism evidence="7 8">
    <name type="scientific">Colletotrichum costaricense</name>
    <dbReference type="NCBI Taxonomy" id="1209916"/>
    <lineage>
        <taxon>Eukaryota</taxon>
        <taxon>Fungi</taxon>
        <taxon>Dikarya</taxon>
        <taxon>Ascomycota</taxon>
        <taxon>Pezizomycotina</taxon>
        <taxon>Sordariomycetes</taxon>
        <taxon>Hypocreomycetidae</taxon>
        <taxon>Glomerellales</taxon>
        <taxon>Glomerellaceae</taxon>
        <taxon>Colletotrichum</taxon>
        <taxon>Colletotrichum acutatum species complex</taxon>
    </lineage>
</organism>
<keyword evidence="4" id="KW-0479">Metal-binding</keyword>
<keyword evidence="5" id="KW-0408">Iron</keyword>
<comment type="caution">
    <text evidence="7">The sequence shown here is derived from an EMBL/GenBank/DDBJ whole genome shotgun (WGS) entry which is preliminary data.</text>
</comment>
<dbReference type="GO" id="GO:0016705">
    <property type="term" value="F:oxidoreductase activity, acting on paired donors, with incorporation or reduction of molecular oxygen"/>
    <property type="evidence" value="ECO:0007669"/>
    <property type="project" value="InterPro"/>
</dbReference>
<dbReference type="GO" id="GO:0004497">
    <property type="term" value="F:monooxygenase activity"/>
    <property type="evidence" value="ECO:0007669"/>
    <property type="project" value="InterPro"/>
</dbReference>
<evidence type="ECO:0000256" key="5">
    <source>
        <dbReference type="ARBA" id="ARBA00023004"/>
    </source>
</evidence>
<dbReference type="InterPro" id="IPR050121">
    <property type="entry name" value="Cytochrome_P450_monoxygenase"/>
</dbReference>
<evidence type="ECO:0000313" key="7">
    <source>
        <dbReference type="EMBL" id="KAK1528571.1"/>
    </source>
</evidence>
<dbReference type="Gene3D" id="1.10.630.10">
    <property type="entry name" value="Cytochrome P450"/>
    <property type="match status" value="1"/>
</dbReference>
<dbReference type="PANTHER" id="PTHR24305">
    <property type="entry name" value="CYTOCHROME P450"/>
    <property type="match status" value="1"/>
</dbReference>
<dbReference type="SUPFAM" id="SSF48264">
    <property type="entry name" value="Cytochrome P450"/>
    <property type="match status" value="1"/>
</dbReference>
<evidence type="ECO:0000256" key="1">
    <source>
        <dbReference type="ARBA" id="ARBA00001971"/>
    </source>
</evidence>
<dbReference type="GeneID" id="85338121"/>
<dbReference type="AlphaFoldDB" id="A0AAI9YYF5"/>
<evidence type="ECO:0000256" key="3">
    <source>
        <dbReference type="ARBA" id="ARBA00022617"/>
    </source>
</evidence>
<name>A0AAI9YYF5_9PEZI</name>
<proteinExistence type="inferred from homology"/>